<proteinExistence type="predicted"/>
<dbReference type="RefSeq" id="WP_354601452.1">
    <property type="nucleotide sequence ID" value="NZ_JBEWZI010000012.1"/>
</dbReference>
<name>A0ABV2TM32_9RHOO</name>
<dbReference type="Proteomes" id="UP001549691">
    <property type="component" value="Unassembled WGS sequence"/>
</dbReference>
<accession>A0ABV2TM32</accession>
<reference evidence="2 3" key="1">
    <citation type="submission" date="2024-07" db="EMBL/GenBank/DDBJ databases">
        <title>Uliginosibacterium flavum JJ3220;KACC:17644.</title>
        <authorList>
            <person name="Kim M.K."/>
        </authorList>
    </citation>
    <scope>NUCLEOTIDE SEQUENCE [LARGE SCALE GENOMIC DNA]</scope>
    <source>
        <strain evidence="2 3">KACC:17644</strain>
    </source>
</reference>
<keyword evidence="1" id="KW-0472">Membrane</keyword>
<evidence type="ECO:0000256" key="1">
    <source>
        <dbReference type="SAM" id="Phobius"/>
    </source>
</evidence>
<keyword evidence="1" id="KW-0812">Transmembrane</keyword>
<keyword evidence="3" id="KW-1185">Reference proteome</keyword>
<gene>
    <name evidence="2" type="ORF">ABXR19_12370</name>
</gene>
<dbReference type="EMBL" id="JBEWZI010000012">
    <property type="protein sequence ID" value="MET7014989.1"/>
    <property type="molecule type" value="Genomic_DNA"/>
</dbReference>
<feature type="transmembrane region" description="Helical" evidence="1">
    <location>
        <begin position="32"/>
        <end position="51"/>
    </location>
</feature>
<keyword evidence="1" id="KW-1133">Transmembrane helix</keyword>
<organism evidence="2 3">
    <name type="scientific">Uliginosibacterium flavum</name>
    <dbReference type="NCBI Taxonomy" id="1396831"/>
    <lineage>
        <taxon>Bacteria</taxon>
        <taxon>Pseudomonadati</taxon>
        <taxon>Pseudomonadota</taxon>
        <taxon>Betaproteobacteria</taxon>
        <taxon>Rhodocyclales</taxon>
        <taxon>Zoogloeaceae</taxon>
        <taxon>Uliginosibacterium</taxon>
    </lineage>
</organism>
<comment type="caution">
    <text evidence="2">The sequence shown here is derived from an EMBL/GenBank/DDBJ whole genome shotgun (WGS) entry which is preliminary data.</text>
</comment>
<evidence type="ECO:0000313" key="2">
    <source>
        <dbReference type="EMBL" id="MET7014989.1"/>
    </source>
</evidence>
<evidence type="ECO:0000313" key="3">
    <source>
        <dbReference type="Proteomes" id="UP001549691"/>
    </source>
</evidence>
<protein>
    <submittedName>
        <fullName evidence="2">Uncharacterized protein</fullName>
    </submittedName>
</protein>
<feature type="transmembrane region" description="Helical" evidence="1">
    <location>
        <begin position="57"/>
        <end position="77"/>
    </location>
</feature>
<sequence length="98" mass="11214">MDARDAEVRAIATLALQRAKQMAELRKPQAEWAMNAWWLPATLFTSFLCFAPKDPAWLGPLILSVSFFATIACFYVATRRLQQRTEALTILLLEQQDR</sequence>